<reference evidence="12 13" key="1">
    <citation type="submission" date="2016-04" db="EMBL/GenBank/DDBJ databases">
        <title>Chloroflexus islandicus sp. nov., a thermophilic filamentous anoxygenic phototrophic bacterium from geyser Strokkur (Iceland).</title>
        <authorList>
            <person name="Gaisin V.A."/>
            <person name="Kalashnikov A.M."/>
            <person name="Sukhacheva M.V."/>
            <person name="Grouzdev D.S."/>
            <person name="Ivanov T.M."/>
            <person name="Kuznetsov B."/>
            <person name="Gorlenko V.M."/>
        </authorList>
    </citation>
    <scope>NUCLEOTIDE SEQUENCE [LARGE SCALE GENOMIC DNA]</scope>
    <source>
        <strain evidence="13">isl-2</strain>
    </source>
</reference>
<dbReference type="RefSeq" id="WP_066791190.1">
    <property type="nucleotide sequence ID" value="NZ_LWQS01000103.1"/>
</dbReference>
<keyword evidence="6" id="KW-0067">ATP-binding</keyword>
<gene>
    <name evidence="12" type="ORF">A6A03_04900</name>
</gene>
<dbReference type="Pfam" id="PF10609">
    <property type="entry name" value="ParA"/>
    <property type="match status" value="1"/>
</dbReference>
<feature type="region of interest" description="Disordered" evidence="9">
    <location>
        <begin position="440"/>
        <end position="469"/>
    </location>
</feature>
<evidence type="ECO:0000259" key="11">
    <source>
        <dbReference type="Pfam" id="PF02706"/>
    </source>
</evidence>
<keyword evidence="3" id="KW-1003">Cell membrane</keyword>
<feature type="transmembrane region" description="Helical" evidence="10">
    <location>
        <begin position="172"/>
        <end position="194"/>
    </location>
</feature>
<dbReference type="Pfam" id="PF02706">
    <property type="entry name" value="Wzz"/>
    <property type="match status" value="1"/>
</dbReference>
<dbReference type="GO" id="GO:0004713">
    <property type="term" value="F:protein tyrosine kinase activity"/>
    <property type="evidence" value="ECO:0007669"/>
    <property type="project" value="UniProtKB-KW"/>
</dbReference>
<dbReference type="EMBL" id="LWQS01000103">
    <property type="protein sequence ID" value="OAN38231.1"/>
    <property type="molecule type" value="Genomic_DNA"/>
</dbReference>
<dbReference type="GO" id="GO:0005886">
    <property type="term" value="C:plasma membrane"/>
    <property type="evidence" value="ECO:0007669"/>
    <property type="project" value="UniProtKB-SubCell"/>
</dbReference>
<dbReference type="PANTHER" id="PTHR32309:SF31">
    <property type="entry name" value="CAPSULAR EXOPOLYSACCHARIDE FAMILY"/>
    <property type="match status" value="1"/>
</dbReference>
<keyword evidence="13" id="KW-1185">Reference proteome</keyword>
<keyword evidence="5" id="KW-0547">Nucleotide-binding</keyword>
<dbReference type="GO" id="GO:0005524">
    <property type="term" value="F:ATP binding"/>
    <property type="evidence" value="ECO:0007669"/>
    <property type="project" value="UniProtKB-KW"/>
</dbReference>
<evidence type="ECO:0000256" key="4">
    <source>
        <dbReference type="ARBA" id="ARBA00022692"/>
    </source>
</evidence>
<comment type="subcellular location">
    <subcellularLocation>
        <location evidence="1">Cell membrane</location>
        <topology evidence="1">Multi-pass membrane protein</topology>
    </subcellularLocation>
</comment>
<proteinExistence type="inferred from homology"/>
<dbReference type="CDD" id="cd05387">
    <property type="entry name" value="BY-kinase"/>
    <property type="match status" value="1"/>
</dbReference>
<feature type="transmembrane region" description="Helical" evidence="10">
    <location>
        <begin position="12"/>
        <end position="31"/>
    </location>
</feature>
<dbReference type="AlphaFoldDB" id="A0A178LX38"/>
<comment type="similarity">
    <text evidence="2">Belongs to the CpsC/CapA family.</text>
</comment>
<organism evidence="12 13">
    <name type="scientific">Chloroflexus islandicus</name>
    <dbReference type="NCBI Taxonomy" id="1707952"/>
    <lineage>
        <taxon>Bacteria</taxon>
        <taxon>Bacillati</taxon>
        <taxon>Chloroflexota</taxon>
        <taxon>Chloroflexia</taxon>
        <taxon>Chloroflexales</taxon>
        <taxon>Chloroflexineae</taxon>
        <taxon>Chloroflexaceae</taxon>
        <taxon>Chloroflexus</taxon>
    </lineage>
</organism>
<evidence type="ECO:0000256" key="5">
    <source>
        <dbReference type="ARBA" id="ARBA00022741"/>
    </source>
</evidence>
<evidence type="ECO:0000313" key="13">
    <source>
        <dbReference type="Proteomes" id="UP000078287"/>
    </source>
</evidence>
<dbReference type="PANTHER" id="PTHR32309">
    <property type="entry name" value="TYROSINE-PROTEIN KINASE"/>
    <property type="match status" value="1"/>
</dbReference>
<dbReference type="InterPro" id="IPR005702">
    <property type="entry name" value="Wzc-like_C"/>
</dbReference>
<accession>A0A178LX38</accession>
<feature type="domain" description="Polysaccharide chain length determinant N-terminal" evidence="11">
    <location>
        <begin position="2"/>
        <end position="87"/>
    </location>
</feature>
<dbReference type="InterPro" id="IPR027417">
    <property type="entry name" value="P-loop_NTPase"/>
</dbReference>
<keyword evidence="8 10" id="KW-0472">Membrane</keyword>
<evidence type="ECO:0000256" key="1">
    <source>
        <dbReference type="ARBA" id="ARBA00004651"/>
    </source>
</evidence>
<dbReference type="InterPro" id="IPR033756">
    <property type="entry name" value="YlxH/NBP35"/>
</dbReference>
<evidence type="ECO:0000256" key="9">
    <source>
        <dbReference type="SAM" id="MobiDB-lite"/>
    </source>
</evidence>
<dbReference type="SUPFAM" id="SSF52540">
    <property type="entry name" value="P-loop containing nucleoside triphosphate hydrolases"/>
    <property type="match status" value="1"/>
</dbReference>
<dbReference type="InterPro" id="IPR003856">
    <property type="entry name" value="LPS_length_determ_N"/>
</dbReference>
<comment type="caution">
    <text evidence="12">The sequence shown here is derived from an EMBL/GenBank/DDBJ whole genome shotgun (WGS) entry which is preliminary data.</text>
</comment>
<evidence type="ECO:0000256" key="8">
    <source>
        <dbReference type="ARBA" id="ARBA00023136"/>
    </source>
</evidence>
<dbReference type="InterPro" id="IPR050445">
    <property type="entry name" value="Bact_polysacc_biosynth/exp"/>
</dbReference>
<dbReference type="Gene3D" id="3.40.50.300">
    <property type="entry name" value="P-loop containing nucleotide triphosphate hydrolases"/>
    <property type="match status" value="1"/>
</dbReference>
<evidence type="ECO:0000256" key="7">
    <source>
        <dbReference type="ARBA" id="ARBA00022989"/>
    </source>
</evidence>
<evidence type="ECO:0000256" key="2">
    <source>
        <dbReference type="ARBA" id="ARBA00006683"/>
    </source>
</evidence>
<dbReference type="NCBIfam" id="TIGR01007">
    <property type="entry name" value="eps_fam"/>
    <property type="match status" value="1"/>
</dbReference>
<dbReference type="OrthoDB" id="9794577at2"/>
<keyword evidence="12" id="KW-0418">Kinase</keyword>
<evidence type="ECO:0000313" key="12">
    <source>
        <dbReference type="EMBL" id="OAN38231.1"/>
    </source>
</evidence>
<keyword evidence="4 10" id="KW-0812">Transmembrane</keyword>
<keyword evidence="7 10" id="KW-1133">Transmembrane helix</keyword>
<sequence length="469" mass="51241">MELRNYLLFVWRWAWLILLFAAIGAGIGFAYSQTQPRLYAASTMLMVNQDQGNFARPSPTFDDLRARERYALTVRQLLLVRPVLQRAAEMVDGVTATQLAARASTADVGKTELFVLTVQDTDRQRAVVLADAIVASFRALERDLLDNPYAQGSSLIVVDPAYAKRNPVSPDYARNIILSVFIAVLIAIVIGFLYDYFNTRIKDEGDLERRGGGRPLVVVGKLKGNTPAAQLVTLTDPTSLDAESYRMFRLHLDALAAAERPQVIAVISAAAGEGRSLTAANLAMALAQTGRRVVLVDANLRHPTIHTFFDLANQGGLSNLLGGSAQAIEPFLRVTVQPDLYVLTAGNMAGLPAQLLGGPQLERVLNGLRQHADVIIIDTAPLLLFADTTLLLRAVDTTLAVVRANRTTEGELRQMLDLLRQTEIGCMGVVLNNVNKRPRRLPFPKEQRTRPVVSLPVSNRSETVGDAGD</sequence>
<name>A0A178LX38_9CHLR</name>
<evidence type="ECO:0000256" key="3">
    <source>
        <dbReference type="ARBA" id="ARBA00022475"/>
    </source>
</evidence>
<evidence type="ECO:0000256" key="10">
    <source>
        <dbReference type="SAM" id="Phobius"/>
    </source>
</evidence>
<dbReference type="STRING" id="1707952.A6A03_04900"/>
<protein>
    <submittedName>
        <fullName evidence="12">Sugar tyrosine-protein kinase</fullName>
    </submittedName>
</protein>
<dbReference type="Proteomes" id="UP000078287">
    <property type="component" value="Unassembled WGS sequence"/>
</dbReference>
<keyword evidence="12" id="KW-0808">Transferase</keyword>
<evidence type="ECO:0000256" key="6">
    <source>
        <dbReference type="ARBA" id="ARBA00022840"/>
    </source>
</evidence>